<dbReference type="GO" id="GO:0005829">
    <property type="term" value="C:cytosol"/>
    <property type="evidence" value="ECO:0007669"/>
    <property type="project" value="TreeGrafter"/>
</dbReference>
<name>W0ADJ9_9SPHN</name>
<dbReference type="KEGG" id="ssan:NX02_10215"/>
<evidence type="ECO:0000256" key="2">
    <source>
        <dbReference type="ARBA" id="ARBA00005979"/>
    </source>
</evidence>
<dbReference type="SUPFAM" id="SSF51395">
    <property type="entry name" value="FMN-linked oxidoreductases"/>
    <property type="match status" value="1"/>
</dbReference>
<comment type="cofactor">
    <cofactor evidence="1">
        <name>FMN</name>
        <dbReference type="ChEBI" id="CHEBI:58210"/>
    </cofactor>
</comment>
<dbReference type="Proteomes" id="UP000018851">
    <property type="component" value="Chromosome"/>
</dbReference>
<keyword evidence="6" id="KW-1185">Reference proteome</keyword>
<dbReference type="PANTHER" id="PTHR22893:SF98">
    <property type="entry name" value="OXIDOREDUCTASE"/>
    <property type="match status" value="1"/>
</dbReference>
<dbReference type="InterPro" id="IPR001155">
    <property type="entry name" value="OxRdtase_FMN_N"/>
</dbReference>
<dbReference type="FunFam" id="3.20.20.70:FF:000059">
    <property type="entry name" value="N-ethylmaleimide reductase, FMN-linked"/>
    <property type="match status" value="1"/>
</dbReference>
<dbReference type="AlphaFoldDB" id="W0ADJ9"/>
<accession>W0ADJ9</accession>
<comment type="similarity">
    <text evidence="2">Belongs to the NADH:flavin oxidoreductase/NADH oxidase family.</text>
</comment>
<dbReference type="CDD" id="cd02933">
    <property type="entry name" value="OYE_like_FMN"/>
    <property type="match status" value="1"/>
</dbReference>
<dbReference type="GO" id="GO:0016628">
    <property type="term" value="F:oxidoreductase activity, acting on the CH-CH group of donors, NAD or NADP as acceptor"/>
    <property type="evidence" value="ECO:0007669"/>
    <property type="project" value="UniProtKB-ARBA"/>
</dbReference>
<evidence type="ECO:0000259" key="4">
    <source>
        <dbReference type="Pfam" id="PF00724"/>
    </source>
</evidence>
<protein>
    <recommendedName>
        <fullName evidence="4">NADH:flavin oxidoreductase/NADH oxidase N-terminal domain-containing protein</fullName>
    </recommendedName>
</protein>
<gene>
    <name evidence="5" type="ORF">NX02_10215</name>
</gene>
<dbReference type="Pfam" id="PF00724">
    <property type="entry name" value="Oxidored_FMN"/>
    <property type="match status" value="1"/>
</dbReference>
<dbReference type="PATRIC" id="fig|1123269.5.peg.1980"/>
<dbReference type="InterPro" id="IPR045247">
    <property type="entry name" value="Oye-like"/>
</dbReference>
<dbReference type="RefSeq" id="WP_025291990.1">
    <property type="nucleotide sequence ID" value="NZ_CP006644.1"/>
</dbReference>
<evidence type="ECO:0000313" key="6">
    <source>
        <dbReference type="Proteomes" id="UP000018851"/>
    </source>
</evidence>
<dbReference type="GO" id="GO:0010181">
    <property type="term" value="F:FMN binding"/>
    <property type="evidence" value="ECO:0007669"/>
    <property type="project" value="InterPro"/>
</dbReference>
<dbReference type="EMBL" id="CP006644">
    <property type="protein sequence ID" value="AHE53760.1"/>
    <property type="molecule type" value="Genomic_DNA"/>
</dbReference>
<keyword evidence="3" id="KW-0560">Oxidoreductase</keyword>
<dbReference type="eggNOG" id="COG1902">
    <property type="taxonomic scope" value="Bacteria"/>
</dbReference>
<sequence length="383" mass="40912">MTQALHDDPLFRPLQLGAIALHHRVVMPPLTRQRSWQPGDVPHAMNAIYYGQRASRGGLIITEATNITEQARGYPAAPGIHSTAQIAGWRLVTEAVHAKGGRIVQQLWHTGRISHPTMQPGGTAPVAPSAVLPEGLSHIDASGEPADLVLPHALTKDEIDGIVADFAQAARNAREAGFDGVEIHGANGYLIDQFLQDSSNRREDGYGGSIANRARFLLEVVNAVAAAWSPDRVGVRLSPWGTFNGMGDSDPANLYAHVGTELGRRGLAYLHVVEPRADQTSDVNAIDASAADAGKLLKRNFPGAVISAGGYVGDTARAAIEEGRADAIAFGRLFIANPDLPRRLAEHAAMNRYHRPSFYGGAERGYIDYPTLDAVADAEQVAA</sequence>
<dbReference type="STRING" id="1123269.NX02_10215"/>
<evidence type="ECO:0000256" key="1">
    <source>
        <dbReference type="ARBA" id="ARBA00001917"/>
    </source>
</evidence>
<dbReference type="Gene3D" id="3.20.20.70">
    <property type="entry name" value="Aldolase class I"/>
    <property type="match status" value="1"/>
</dbReference>
<evidence type="ECO:0000256" key="3">
    <source>
        <dbReference type="ARBA" id="ARBA00023002"/>
    </source>
</evidence>
<dbReference type="InterPro" id="IPR013785">
    <property type="entry name" value="Aldolase_TIM"/>
</dbReference>
<dbReference type="OrthoDB" id="9804454at2"/>
<organism evidence="5 6">
    <name type="scientific">Sphingomonas sanxanigenens DSM 19645 = NX02</name>
    <dbReference type="NCBI Taxonomy" id="1123269"/>
    <lineage>
        <taxon>Bacteria</taxon>
        <taxon>Pseudomonadati</taxon>
        <taxon>Pseudomonadota</taxon>
        <taxon>Alphaproteobacteria</taxon>
        <taxon>Sphingomonadales</taxon>
        <taxon>Sphingomonadaceae</taxon>
        <taxon>Sphingomonas</taxon>
    </lineage>
</organism>
<reference evidence="5 6" key="1">
    <citation type="submission" date="2013-07" db="EMBL/GenBank/DDBJ databases">
        <title>Completed genome of Sphingomonas sanxanigenens NX02.</title>
        <authorList>
            <person name="Ma T."/>
            <person name="Huang H."/>
            <person name="Wu M."/>
            <person name="Li X."/>
            <person name="Li G."/>
        </authorList>
    </citation>
    <scope>NUCLEOTIDE SEQUENCE [LARGE SCALE GENOMIC DNA]</scope>
    <source>
        <strain evidence="5 6">NX02</strain>
    </source>
</reference>
<dbReference type="NCBIfam" id="NF007899">
    <property type="entry name" value="PRK10605.1"/>
    <property type="match status" value="1"/>
</dbReference>
<proteinExistence type="inferred from homology"/>
<dbReference type="PANTHER" id="PTHR22893">
    <property type="entry name" value="NADH OXIDOREDUCTASE-RELATED"/>
    <property type="match status" value="1"/>
</dbReference>
<dbReference type="HOGENOM" id="CLU_012153_0_0_5"/>
<feature type="domain" description="NADH:flavin oxidoreductase/NADH oxidase N-terminal" evidence="4">
    <location>
        <begin position="10"/>
        <end position="349"/>
    </location>
</feature>
<evidence type="ECO:0000313" key="5">
    <source>
        <dbReference type="EMBL" id="AHE53760.1"/>
    </source>
</evidence>